<feature type="compositionally biased region" description="Basic and acidic residues" evidence="1">
    <location>
        <begin position="17"/>
        <end position="33"/>
    </location>
</feature>
<sequence>MKDKLLAAIMMSLLAHEAEKAAEPEEKGDERGSGRTTKHALIAAKIAIDKAGSIIEMQDHSKTHEGNKELASKVSQILTVLNVDHAFENNIICVKPIEEAKRSDAQGPLPEWAIGRNPIRELVPGAQLYTRNGSRVGNAYLLDFDDTTGVWEVLTDMGSAMHLTVDEVNELFTVGEYIADVNEVESRRKK</sequence>
<feature type="region of interest" description="Disordered" evidence="1">
    <location>
        <begin position="17"/>
        <end position="36"/>
    </location>
</feature>
<gene>
    <name evidence="2" type="ORF">FROZEN_35</name>
</gene>
<evidence type="ECO:0000313" key="2">
    <source>
        <dbReference type="EMBL" id="ANJ65166.1"/>
    </source>
</evidence>
<name>A0A191ZCQ2_9CAUD</name>
<accession>A0A191ZCQ2</accession>
<dbReference type="EMBL" id="KX098389">
    <property type="protein sequence ID" value="ANJ65166.1"/>
    <property type="molecule type" value="Genomic_DNA"/>
</dbReference>
<organism evidence="2 3">
    <name type="scientific">Erwinia phage vB_EamP_Frozen</name>
    <dbReference type="NCBI Taxonomy" id="1852641"/>
    <lineage>
        <taxon>Viruses</taxon>
        <taxon>Duplodnaviria</taxon>
        <taxon>Heunggongvirae</taxon>
        <taxon>Uroviricota</taxon>
        <taxon>Caudoviricetes</taxon>
        <taxon>Schitoviridae</taxon>
        <taxon>Erskinevirinae</taxon>
        <taxon>Johnsonvirus</taxon>
        <taxon>Johnsonvirus frozen</taxon>
    </lineage>
</organism>
<dbReference type="KEGG" id="vg:29065865"/>
<proteinExistence type="predicted"/>
<keyword evidence="3" id="KW-1185">Reference proteome</keyword>
<protein>
    <submittedName>
        <fullName evidence="2">Uncharacterized protein</fullName>
    </submittedName>
</protein>
<reference evidence="2" key="1">
    <citation type="submission" date="2017-06" db="EMBL/GenBank/DDBJ databases">
        <authorList>
            <person name="Berg J.A."/>
            <person name="Peck M.D."/>
            <person name="Grossarth S.E."/>
            <person name="Jarvis T.M."/>
            <person name="Merrill B.D."/>
            <person name="Breakwell D.P."/>
            <person name="Burnett S.H."/>
            <person name="Grose J.H."/>
        </authorList>
    </citation>
    <scope>NUCLEOTIDE SEQUENCE [LARGE SCALE GENOMIC DNA]</scope>
</reference>
<evidence type="ECO:0000313" key="3">
    <source>
        <dbReference type="Proteomes" id="UP000202061"/>
    </source>
</evidence>
<dbReference type="GeneID" id="29065865"/>
<evidence type="ECO:0000256" key="1">
    <source>
        <dbReference type="SAM" id="MobiDB-lite"/>
    </source>
</evidence>
<dbReference type="RefSeq" id="YP_009286164.1">
    <property type="nucleotide sequence ID" value="NC_031062.2"/>
</dbReference>
<dbReference type="Proteomes" id="UP000202061">
    <property type="component" value="Segment"/>
</dbReference>